<evidence type="ECO:0000313" key="3">
    <source>
        <dbReference type="Proteomes" id="UP000241587"/>
    </source>
</evidence>
<dbReference type="OrthoDB" id="5052891at2759"/>
<dbReference type="EMBL" id="PVEM01000001">
    <property type="protein sequence ID" value="PTD12062.1"/>
    <property type="molecule type" value="Genomic_DNA"/>
</dbReference>
<feature type="compositionally biased region" description="Basic and acidic residues" evidence="1">
    <location>
        <begin position="42"/>
        <end position="53"/>
    </location>
</feature>
<gene>
    <name evidence="2" type="ORF">FCULG_00004455</name>
</gene>
<comment type="caution">
    <text evidence="2">The sequence shown here is derived from an EMBL/GenBank/DDBJ whole genome shotgun (WGS) entry which is preliminary data.</text>
</comment>
<name>A0A2T4H8B8_FUSCU</name>
<keyword evidence="3" id="KW-1185">Reference proteome</keyword>
<protein>
    <submittedName>
        <fullName evidence="2">Uncharacterized protein</fullName>
    </submittedName>
</protein>
<dbReference type="Proteomes" id="UP000241587">
    <property type="component" value="Unassembled WGS sequence"/>
</dbReference>
<organism evidence="2 3">
    <name type="scientific">Fusarium culmorum</name>
    <dbReference type="NCBI Taxonomy" id="5516"/>
    <lineage>
        <taxon>Eukaryota</taxon>
        <taxon>Fungi</taxon>
        <taxon>Dikarya</taxon>
        <taxon>Ascomycota</taxon>
        <taxon>Pezizomycotina</taxon>
        <taxon>Sordariomycetes</taxon>
        <taxon>Hypocreomycetidae</taxon>
        <taxon>Hypocreales</taxon>
        <taxon>Nectriaceae</taxon>
        <taxon>Fusarium</taxon>
    </lineage>
</organism>
<feature type="region of interest" description="Disordered" evidence="1">
    <location>
        <begin position="36"/>
        <end position="59"/>
    </location>
</feature>
<sequence length="59" mass="6886">MPSEASNAEWVRFERDRAREKFMPIKVDMAVVRNALEALDPTNRKEPQNDKSRNVGKKK</sequence>
<accession>A0A2T4H8B8</accession>
<reference evidence="2 3" key="1">
    <citation type="submission" date="2018-02" db="EMBL/GenBank/DDBJ databases">
        <title>Fusarium culmorum secondary metabolites in fungal-bacterial-plant interactions.</title>
        <authorList>
            <person name="Schmidt R."/>
        </authorList>
    </citation>
    <scope>NUCLEOTIDE SEQUENCE [LARGE SCALE GENOMIC DNA]</scope>
    <source>
        <strain evidence="2 3">PV</strain>
    </source>
</reference>
<evidence type="ECO:0000313" key="2">
    <source>
        <dbReference type="EMBL" id="PTD12062.1"/>
    </source>
</evidence>
<proteinExistence type="predicted"/>
<evidence type="ECO:0000256" key="1">
    <source>
        <dbReference type="SAM" id="MobiDB-lite"/>
    </source>
</evidence>
<dbReference type="AlphaFoldDB" id="A0A2T4H8B8"/>